<sequence>MFLSRARLKRGLRRLAAAFRNRLHAAADLNFSSRLSDVPFATPSYLTSLTWNWVGLRNSSRLKITTGTITEQTYVQPSDGRASSSVQRETGPSIDIAYSSPPYTPDLSRVPSLEFRERQETLHSGHTRGHMGDAFENLARARSNTSYSEHAEQEDLHELRPTASLRERKPSPSPLERPLSRFDGVAEEAGSPTKPVTQGIPPELGNLTREIIFIAVCSSGQLLFAILQGDVNVNQETFREALGLQSTQLPWLNGAFLVALGLSVIIAGSLTDLAPPKMVVVGAFAWLTLWNVIGCFSLTPELRVLFFFMRAMQGLAVGVLVSGSMSILGRVYNPGQRKTRVFSAMAAMAPFGFWVGALQGGALSAHLRWIWGSSALATGALGLAAFFTIPNLRPAADTAGADAPSLRSFDYKGATLAVIGCICLLFGLTQGSVAHWSPYTYVLIIVGAFVLAAFFWVEKRVARPMIPSKLWWTPGFAPLMAAYFLGFGAFVGAWQFYAIQFFLRIQGVSALTVALYLLPNAIFGVVATFVVSRLLHVVPGHYIYVASMIAFALGPVFFLPQTPNTTYWALSMPGIALATFGPDLSFAAASIFITSNVARSYQGSAGSLLVTIQNLSSAIMTSVADAVAAQVDRGADGEIGLQGLKAAWWLALGASLAGAVITAVAVRIPKEEEKEHVH</sequence>
<feature type="transmembrane region" description="Helical" evidence="6">
    <location>
        <begin position="249"/>
        <end position="271"/>
    </location>
</feature>
<dbReference type="GO" id="GO:0016020">
    <property type="term" value="C:membrane"/>
    <property type="evidence" value="ECO:0007669"/>
    <property type="project" value="UniProtKB-SubCell"/>
</dbReference>
<evidence type="ECO:0000313" key="8">
    <source>
        <dbReference type="EMBL" id="RMY05608.1"/>
    </source>
</evidence>
<evidence type="ECO:0000256" key="6">
    <source>
        <dbReference type="SAM" id="Phobius"/>
    </source>
</evidence>
<evidence type="ECO:0000256" key="3">
    <source>
        <dbReference type="ARBA" id="ARBA00022989"/>
    </source>
</evidence>
<dbReference type="InterPro" id="IPR011701">
    <property type="entry name" value="MFS"/>
</dbReference>
<evidence type="ECO:0000313" key="9">
    <source>
        <dbReference type="EMBL" id="RMY35195.1"/>
    </source>
</evidence>
<feature type="transmembrane region" description="Helical" evidence="6">
    <location>
        <begin position="567"/>
        <end position="593"/>
    </location>
</feature>
<feature type="region of interest" description="Disordered" evidence="5">
    <location>
        <begin position="76"/>
        <end position="105"/>
    </location>
</feature>
<dbReference type="InterPro" id="IPR020846">
    <property type="entry name" value="MFS_dom"/>
</dbReference>
<dbReference type="Proteomes" id="UP000282582">
    <property type="component" value="Unassembled WGS sequence"/>
</dbReference>
<comment type="caution">
    <text evidence="8">The sequence shown here is derived from an EMBL/GenBank/DDBJ whole genome shotgun (WGS) entry which is preliminary data.</text>
</comment>
<feature type="transmembrane region" description="Helical" evidence="6">
    <location>
        <begin position="341"/>
        <end position="363"/>
    </location>
</feature>
<dbReference type="SUPFAM" id="SSF103473">
    <property type="entry name" value="MFS general substrate transporter"/>
    <property type="match status" value="1"/>
</dbReference>
<evidence type="ECO:0000256" key="4">
    <source>
        <dbReference type="ARBA" id="ARBA00023136"/>
    </source>
</evidence>
<feature type="transmembrane region" description="Helical" evidence="6">
    <location>
        <begin position="542"/>
        <end position="561"/>
    </location>
</feature>
<comment type="subcellular location">
    <subcellularLocation>
        <location evidence="1">Membrane</location>
        <topology evidence="1">Multi-pass membrane protein</topology>
    </subcellularLocation>
</comment>
<evidence type="ECO:0000256" key="5">
    <source>
        <dbReference type="SAM" id="MobiDB-lite"/>
    </source>
</evidence>
<name>A0A3M6YRF5_HORWE</name>
<feature type="region of interest" description="Disordered" evidence="5">
    <location>
        <begin position="142"/>
        <end position="179"/>
    </location>
</feature>
<evidence type="ECO:0000259" key="7">
    <source>
        <dbReference type="PROSITE" id="PS50850"/>
    </source>
</evidence>
<feature type="transmembrane region" description="Helical" evidence="6">
    <location>
        <begin position="278"/>
        <end position="299"/>
    </location>
</feature>
<feature type="domain" description="Major facilitator superfamily (MFS) profile" evidence="7">
    <location>
        <begin position="213"/>
        <end position="670"/>
    </location>
</feature>
<keyword evidence="2 6" id="KW-0812">Transmembrane</keyword>
<feature type="transmembrane region" description="Helical" evidence="6">
    <location>
        <begin position="470"/>
        <end position="494"/>
    </location>
</feature>
<accession>A0A3M6YRF5</accession>
<protein>
    <recommendedName>
        <fullName evidence="7">Major facilitator superfamily (MFS) profile domain-containing protein</fullName>
    </recommendedName>
</protein>
<dbReference type="InterPro" id="IPR036259">
    <property type="entry name" value="MFS_trans_sf"/>
</dbReference>
<evidence type="ECO:0000256" key="2">
    <source>
        <dbReference type="ARBA" id="ARBA00022692"/>
    </source>
</evidence>
<evidence type="ECO:0000313" key="11">
    <source>
        <dbReference type="Proteomes" id="UP000282582"/>
    </source>
</evidence>
<feature type="transmembrane region" description="Helical" evidence="6">
    <location>
        <begin position="305"/>
        <end position="329"/>
    </location>
</feature>
<proteinExistence type="predicted"/>
<organism evidence="8 11">
    <name type="scientific">Hortaea werneckii</name>
    <name type="common">Black yeast</name>
    <name type="synonym">Cladosporium werneckii</name>
    <dbReference type="NCBI Taxonomy" id="91943"/>
    <lineage>
        <taxon>Eukaryota</taxon>
        <taxon>Fungi</taxon>
        <taxon>Dikarya</taxon>
        <taxon>Ascomycota</taxon>
        <taxon>Pezizomycotina</taxon>
        <taxon>Dothideomycetes</taxon>
        <taxon>Dothideomycetidae</taxon>
        <taxon>Mycosphaerellales</taxon>
        <taxon>Teratosphaeriaceae</taxon>
        <taxon>Hortaea</taxon>
    </lineage>
</organism>
<dbReference type="AlphaFoldDB" id="A0A3M6YRF5"/>
<dbReference type="Proteomes" id="UP000276864">
    <property type="component" value="Unassembled WGS sequence"/>
</dbReference>
<feature type="transmembrane region" description="Helical" evidence="6">
    <location>
        <begin position="439"/>
        <end position="458"/>
    </location>
</feature>
<dbReference type="EMBL" id="QWIK01000471">
    <property type="protein sequence ID" value="RMY05608.1"/>
    <property type="molecule type" value="Genomic_DNA"/>
</dbReference>
<feature type="transmembrane region" description="Helical" evidence="6">
    <location>
        <begin position="369"/>
        <end position="392"/>
    </location>
</feature>
<feature type="compositionally biased region" description="Polar residues" evidence="5">
    <location>
        <begin position="76"/>
        <end position="90"/>
    </location>
</feature>
<dbReference type="PROSITE" id="PS50850">
    <property type="entry name" value="MFS"/>
    <property type="match status" value="1"/>
</dbReference>
<dbReference type="PANTHER" id="PTHR42718:SF41">
    <property type="entry name" value="MFS TRANSPORTER OF UNKOWN SPECIFICITY (AFU_ORTHOLOGUE AFUA_5G09940)-RELATED"/>
    <property type="match status" value="1"/>
</dbReference>
<reference evidence="10 11" key="1">
    <citation type="journal article" date="2018" name="BMC Genomics">
        <title>Genomic evidence for intraspecific hybridization in a clonal and extremely halotolerant yeast.</title>
        <authorList>
            <person name="Gostincar C."/>
            <person name="Stajich J.E."/>
            <person name="Zupancic J."/>
            <person name="Zalar P."/>
            <person name="Gunde-Cimerman N."/>
        </authorList>
    </citation>
    <scope>NUCLEOTIDE SEQUENCE [LARGE SCALE GENOMIC DNA]</scope>
    <source>
        <strain evidence="9 10">EXF-6651</strain>
        <strain evidence="8 11">EXF-6654</strain>
    </source>
</reference>
<feature type="transmembrane region" description="Helical" evidence="6">
    <location>
        <begin position="647"/>
        <end position="666"/>
    </location>
</feature>
<dbReference type="Pfam" id="PF07690">
    <property type="entry name" value="MFS_1"/>
    <property type="match status" value="1"/>
</dbReference>
<feature type="transmembrane region" description="Helical" evidence="6">
    <location>
        <begin position="514"/>
        <end position="535"/>
    </location>
</feature>
<evidence type="ECO:0000313" key="10">
    <source>
        <dbReference type="Proteomes" id="UP000276864"/>
    </source>
</evidence>
<keyword evidence="4 6" id="KW-0472">Membrane</keyword>
<feature type="compositionally biased region" description="Basic and acidic residues" evidence="5">
    <location>
        <begin position="149"/>
        <end position="170"/>
    </location>
</feature>
<dbReference type="GO" id="GO:0022857">
    <property type="term" value="F:transmembrane transporter activity"/>
    <property type="evidence" value="ECO:0007669"/>
    <property type="project" value="InterPro"/>
</dbReference>
<feature type="transmembrane region" description="Helical" evidence="6">
    <location>
        <begin position="605"/>
        <end position="627"/>
    </location>
</feature>
<evidence type="ECO:0000256" key="1">
    <source>
        <dbReference type="ARBA" id="ARBA00004141"/>
    </source>
</evidence>
<dbReference type="EMBL" id="QWIM01000394">
    <property type="protein sequence ID" value="RMY35195.1"/>
    <property type="molecule type" value="Genomic_DNA"/>
</dbReference>
<dbReference type="Gene3D" id="1.20.1250.20">
    <property type="entry name" value="MFS general substrate transporter like domains"/>
    <property type="match status" value="2"/>
</dbReference>
<feature type="transmembrane region" description="Helical" evidence="6">
    <location>
        <begin position="413"/>
        <end position="433"/>
    </location>
</feature>
<gene>
    <name evidence="9" type="ORF">D0866_04763</name>
    <name evidence="8" type="ORF">D0868_06310</name>
</gene>
<dbReference type="PANTHER" id="PTHR42718">
    <property type="entry name" value="MAJOR FACILITATOR SUPERFAMILY MULTIDRUG TRANSPORTER MFSC"/>
    <property type="match status" value="1"/>
</dbReference>
<keyword evidence="3 6" id="KW-1133">Transmembrane helix</keyword>